<dbReference type="GO" id="GO:1901678">
    <property type="term" value="P:iron coordination entity transport"/>
    <property type="evidence" value="ECO:0007669"/>
    <property type="project" value="UniProtKB-ARBA"/>
</dbReference>
<protein>
    <submittedName>
        <fullName evidence="6">Putative ABC transporter substrate-binding protein</fullName>
    </submittedName>
</protein>
<dbReference type="PANTHER" id="PTHR30532">
    <property type="entry name" value="IRON III DICITRATE-BINDING PERIPLASMIC PROTEIN"/>
    <property type="match status" value="1"/>
</dbReference>
<comment type="subcellular location">
    <subcellularLocation>
        <location evidence="1">Cell envelope</location>
    </subcellularLocation>
</comment>
<evidence type="ECO:0000313" key="7">
    <source>
        <dbReference type="Proteomes" id="UP000002204"/>
    </source>
</evidence>
<dbReference type="InterPro" id="IPR051313">
    <property type="entry name" value="Bact_iron-sidero_bind"/>
</dbReference>
<name>C0ZLN4_RHOE4</name>
<accession>C0ZLN4</accession>
<organism evidence="6 7">
    <name type="scientific">Rhodococcus erythropolis (strain PR4 / NBRC 100887)</name>
    <dbReference type="NCBI Taxonomy" id="234621"/>
    <lineage>
        <taxon>Bacteria</taxon>
        <taxon>Bacillati</taxon>
        <taxon>Actinomycetota</taxon>
        <taxon>Actinomycetes</taxon>
        <taxon>Mycobacteriales</taxon>
        <taxon>Nocardiaceae</taxon>
        <taxon>Rhodococcus</taxon>
        <taxon>Rhodococcus erythropolis group</taxon>
    </lineage>
</organism>
<evidence type="ECO:0000256" key="4">
    <source>
        <dbReference type="ARBA" id="ARBA00022729"/>
    </source>
</evidence>
<dbReference type="PROSITE" id="PS50983">
    <property type="entry name" value="FE_B12_PBP"/>
    <property type="match status" value="1"/>
</dbReference>
<evidence type="ECO:0000313" key="6">
    <source>
        <dbReference type="EMBL" id="BAH30861.1"/>
    </source>
</evidence>
<evidence type="ECO:0000259" key="5">
    <source>
        <dbReference type="PROSITE" id="PS50983"/>
    </source>
</evidence>
<proteinExistence type="inferred from homology"/>
<reference evidence="6 7" key="2">
    <citation type="journal article" date="2006" name="Environ. Microbiol.">
        <title>Sequence analysis of three plasmids harboured in Rhodococcus erythropolis strain PR4.</title>
        <authorList>
            <person name="Sekine M."/>
            <person name="Tanikawa S."/>
            <person name="Omata S."/>
            <person name="Saito M."/>
            <person name="Fujisawa T."/>
            <person name="Tsukatani N."/>
            <person name="Tajima T."/>
            <person name="Sekigawa T."/>
            <person name="Kosugi H."/>
            <person name="Matsuo Y."/>
            <person name="Nishiko R."/>
            <person name="Imamura K."/>
            <person name="Ito M."/>
            <person name="Narita H."/>
            <person name="Tago S."/>
            <person name="Fujita N."/>
            <person name="Harayama S."/>
        </authorList>
    </citation>
    <scope>NUCLEOTIDE SEQUENCE [LARGE SCALE GENOMIC DNA]</scope>
    <source>
        <strain evidence="7">PR4 / NBRC 100887</strain>
    </source>
</reference>
<dbReference type="InterPro" id="IPR002491">
    <property type="entry name" value="ABC_transptr_periplasmic_BD"/>
</dbReference>
<dbReference type="Proteomes" id="UP000002204">
    <property type="component" value="Chromosome"/>
</dbReference>
<reference evidence="7" key="1">
    <citation type="submission" date="2005-03" db="EMBL/GenBank/DDBJ databases">
        <title>Comparison of the complete genome sequences of Rhodococcus erythropolis PR4 and Rhodococcus opacus B4.</title>
        <authorList>
            <person name="Takarada H."/>
            <person name="Sekine M."/>
            <person name="Hosoyama A."/>
            <person name="Yamada R."/>
            <person name="Fujisawa T."/>
            <person name="Omata S."/>
            <person name="Shimizu A."/>
            <person name="Tsukatani N."/>
            <person name="Tanikawa S."/>
            <person name="Fujita N."/>
            <person name="Harayama S."/>
        </authorList>
    </citation>
    <scope>NUCLEOTIDE SEQUENCE [LARGE SCALE GENOMIC DNA]</scope>
    <source>
        <strain evidence="7">PR4 / NBRC 100887</strain>
    </source>
</reference>
<dbReference type="HOGENOM" id="CLU_038034_0_1_11"/>
<dbReference type="Gene3D" id="3.40.50.1980">
    <property type="entry name" value="Nitrogenase molybdenum iron protein domain"/>
    <property type="match status" value="2"/>
</dbReference>
<comment type="similarity">
    <text evidence="2">Belongs to the bacterial solute-binding protein 8 family.</text>
</comment>
<dbReference type="KEGG" id="rer:RER_01530"/>
<keyword evidence="4" id="KW-0732">Signal</keyword>
<dbReference type="Pfam" id="PF01497">
    <property type="entry name" value="Peripla_BP_2"/>
    <property type="match status" value="1"/>
</dbReference>
<dbReference type="eggNOG" id="COG0614">
    <property type="taxonomic scope" value="Bacteria"/>
</dbReference>
<sequence length="355" mass="38711">MQVRVILGSPNSDTVRKPMTSLLLPTADTDAEFARITAALTRRGFLGAGALAGIGLLTACGTSSSESAEGSMRTINTALGQVEVPANPQRVVSADYYTGPAMFDAGFTPVGLPVDYENADGVPEPYASALRSLPKVGRWYEPNAEAIAALSPDLIVMTNLLSENNPDLYEQIRSIAPTAVFAEDGQYAWKERALGVADALNQSAKVQELADRYEARIAKFRSDNADVLSKVKVVYTTYFEESGFSLYSPTKYQTTVISEAGFQFNDRSLAIPAGSNEWFPKEQLELLDEADVIITNSGKGPINEKLANDTIFQRLRAVKNDQVYSFDYEGVASFGWALTFLEQFQPIAEEIRAKL</sequence>
<dbReference type="GO" id="GO:0030288">
    <property type="term" value="C:outer membrane-bounded periplasmic space"/>
    <property type="evidence" value="ECO:0007669"/>
    <property type="project" value="TreeGrafter"/>
</dbReference>
<evidence type="ECO:0000256" key="2">
    <source>
        <dbReference type="ARBA" id="ARBA00008814"/>
    </source>
</evidence>
<evidence type="ECO:0000256" key="1">
    <source>
        <dbReference type="ARBA" id="ARBA00004196"/>
    </source>
</evidence>
<dbReference type="AlphaFoldDB" id="C0ZLN4"/>
<dbReference type="SUPFAM" id="SSF53807">
    <property type="entry name" value="Helical backbone' metal receptor"/>
    <property type="match status" value="1"/>
</dbReference>
<keyword evidence="3" id="KW-0813">Transport</keyword>
<dbReference type="PANTHER" id="PTHR30532:SF1">
    <property type="entry name" value="IRON(3+)-HYDROXAMATE-BINDING PROTEIN FHUD"/>
    <property type="match status" value="1"/>
</dbReference>
<gene>
    <name evidence="6" type="ordered locus">RER_01530</name>
</gene>
<dbReference type="EMBL" id="AP008957">
    <property type="protein sequence ID" value="BAH30861.1"/>
    <property type="molecule type" value="Genomic_DNA"/>
</dbReference>
<evidence type="ECO:0000256" key="3">
    <source>
        <dbReference type="ARBA" id="ARBA00022448"/>
    </source>
</evidence>
<feature type="domain" description="Fe/B12 periplasmic-binding" evidence="5">
    <location>
        <begin position="90"/>
        <end position="355"/>
    </location>
</feature>